<keyword evidence="1 2" id="KW-0378">Hydrolase</keyword>
<comment type="function">
    <text evidence="2">Hydrolyzes RNA 2',3'-cyclic phosphodiester to an RNA 2'-phosphomonoester.</text>
</comment>
<dbReference type="PANTHER" id="PTHR35561">
    <property type="entry name" value="RNA 2',3'-CYCLIC PHOSPHODIESTERASE"/>
    <property type="match status" value="1"/>
</dbReference>
<organism evidence="4 5">
    <name type="scientific">Sideroxyarcus emersonii</name>
    <dbReference type="NCBI Taxonomy" id="2764705"/>
    <lineage>
        <taxon>Bacteria</taxon>
        <taxon>Pseudomonadati</taxon>
        <taxon>Pseudomonadota</taxon>
        <taxon>Betaproteobacteria</taxon>
        <taxon>Nitrosomonadales</taxon>
        <taxon>Gallionellaceae</taxon>
        <taxon>Sideroxyarcus</taxon>
    </lineage>
</organism>
<dbReference type="Gene3D" id="3.90.1140.10">
    <property type="entry name" value="Cyclic phosphodiesterase"/>
    <property type="match status" value="1"/>
</dbReference>
<dbReference type="EMBL" id="AP023423">
    <property type="protein sequence ID" value="BCK86483.1"/>
    <property type="molecule type" value="Genomic_DNA"/>
</dbReference>
<gene>
    <name evidence="4" type="ORF">MIZ01_0240</name>
</gene>
<dbReference type="Pfam" id="PF02834">
    <property type="entry name" value="LigT_PEase"/>
    <property type="match status" value="2"/>
</dbReference>
<dbReference type="RefSeq" id="WP_237247662.1">
    <property type="nucleotide sequence ID" value="NZ_AP023423.1"/>
</dbReference>
<sequence length="183" mass="20421">MSAIQQQKRRLFFALWPGAAERAALAAWQPPLRELCGGRIMRPDTLHLTLVFLGEVAEHRLQAACLAAQEADFRRFDLQLATAHYWGHNHIVYATPAAVPAALAALAGGLEHGLRRHGFHFEQRPYKPHVTLLRNAKRSDADLPPMPAVRWPVHDFVLVQSLSGAQGAHYEVLARFGRRSTGE</sequence>
<dbReference type="KEGG" id="seme:MIZ01_0240"/>
<evidence type="ECO:0000313" key="4">
    <source>
        <dbReference type="EMBL" id="BCK86483.1"/>
    </source>
</evidence>
<dbReference type="HAMAP" id="MF_01940">
    <property type="entry name" value="RNA_CPDase"/>
    <property type="match status" value="1"/>
</dbReference>
<dbReference type="InterPro" id="IPR014051">
    <property type="entry name" value="Phosphoesterase_HXTX"/>
</dbReference>
<evidence type="ECO:0000313" key="5">
    <source>
        <dbReference type="Proteomes" id="UP001320326"/>
    </source>
</evidence>
<dbReference type="GO" id="GO:0008664">
    <property type="term" value="F:RNA 2',3'-cyclic 3'-phosphodiesterase activity"/>
    <property type="evidence" value="ECO:0007669"/>
    <property type="project" value="UniProtKB-EC"/>
</dbReference>
<evidence type="ECO:0000256" key="1">
    <source>
        <dbReference type="ARBA" id="ARBA00022801"/>
    </source>
</evidence>
<proteinExistence type="inferred from homology"/>
<dbReference type="AlphaFoldDB" id="A0AAN2BXX1"/>
<accession>A0AAN2BXX1</accession>
<feature type="short sequence motif" description="HXTX 1" evidence="2">
    <location>
        <begin position="47"/>
        <end position="50"/>
    </location>
</feature>
<dbReference type="Proteomes" id="UP001320326">
    <property type="component" value="Chromosome"/>
</dbReference>
<dbReference type="PANTHER" id="PTHR35561:SF1">
    <property type="entry name" value="RNA 2',3'-CYCLIC PHOSPHODIESTERASE"/>
    <property type="match status" value="1"/>
</dbReference>
<comment type="similarity">
    <text evidence="2">Belongs to the 2H phosphoesterase superfamily. ThpR family.</text>
</comment>
<keyword evidence="5" id="KW-1185">Reference proteome</keyword>
<comment type="catalytic activity">
    <reaction evidence="2">
        <text>a 3'-end 2',3'-cyclophospho-ribonucleotide-RNA + H2O = a 3'-end 2'-phospho-ribonucleotide-RNA + H(+)</text>
        <dbReference type="Rhea" id="RHEA:11828"/>
        <dbReference type="Rhea" id="RHEA-COMP:10464"/>
        <dbReference type="Rhea" id="RHEA-COMP:17353"/>
        <dbReference type="ChEBI" id="CHEBI:15377"/>
        <dbReference type="ChEBI" id="CHEBI:15378"/>
        <dbReference type="ChEBI" id="CHEBI:83064"/>
        <dbReference type="ChEBI" id="CHEBI:173113"/>
        <dbReference type="EC" id="3.1.4.58"/>
    </reaction>
</comment>
<reference evidence="4 5" key="1">
    <citation type="journal article" date="2022" name="Int. J. Syst. Evol. Microbiol.">
        <title>&lt;i&gt;Sideroxyarcus emersonii&lt;/i&gt; gen. nov. sp. nov., a neutrophilic, microaerobic iron- and thiosulfate-oxidizing bacterium isolated from iron-rich wetland sediment.</title>
        <authorList>
            <person name="Kato S."/>
            <person name="Itoh T."/>
            <person name="Iino T."/>
            <person name="Ohkuma M."/>
        </authorList>
    </citation>
    <scope>NUCLEOTIDE SEQUENCE [LARGE SCALE GENOMIC DNA]</scope>
    <source>
        <strain evidence="4 5">MIZ01</strain>
    </source>
</reference>
<feature type="active site" description="Proton donor" evidence="2">
    <location>
        <position position="47"/>
    </location>
</feature>
<dbReference type="EC" id="3.1.4.58" evidence="2"/>
<dbReference type="SUPFAM" id="SSF55144">
    <property type="entry name" value="LigT-like"/>
    <property type="match status" value="1"/>
</dbReference>
<feature type="domain" description="Phosphoesterase HXTX" evidence="3">
    <location>
        <begin position="96"/>
        <end position="146"/>
    </location>
</feature>
<feature type="short sequence motif" description="HXTX 2" evidence="2">
    <location>
        <begin position="129"/>
        <end position="132"/>
    </location>
</feature>
<protein>
    <recommendedName>
        <fullName evidence="2">RNA 2',3'-cyclic phosphodiesterase</fullName>
        <shortName evidence="2">RNA 2',3'-CPDase</shortName>
        <ecNumber evidence="2">3.1.4.58</ecNumber>
    </recommendedName>
</protein>
<evidence type="ECO:0000259" key="3">
    <source>
        <dbReference type="Pfam" id="PF02834"/>
    </source>
</evidence>
<name>A0AAN2BXX1_9PROT</name>
<feature type="active site" description="Proton acceptor" evidence="2">
    <location>
        <position position="129"/>
    </location>
</feature>
<feature type="domain" description="Phosphoesterase HXTX" evidence="3">
    <location>
        <begin position="22"/>
        <end position="92"/>
    </location>
</feature>
<dbReference type="InterPro" id="IPR004175">
    <property type="entry name" value="RNA_CPDase"/>
</dbReference>
<dbReference type="InterPro" id="IPR009097">
    <property type="entry name" value="Cyclic_Pdiesterase"/>
</dbReference>
<evidence type="ECO:0000256" key="2">
    <source>
        <dbReference type="HAMAP-Rule" id="MF_01940"/>
    </source>
</evidence>
<dbReference type="GO" id="GO:0004113">
    <property type="term" value="F:2',3'-cyclic-nucleotide 3'-phosphodiesterase activity"/>
    <property type="evidence" value="ECO:0007669"/>
    <property type="project" value="InterPro"/>
</dbReference>
<dbReference type="NCBIfam" id="TIGR02258">
    <property type="entry name" value="2_5_ligase"/>
    <property type="match status" value="1"/>
</dbReference>